<proteinExistence type="predicted"/>
<organism evidence="1">
    <name type="scientific">marine sediment metagenome</name>
    <dbReference type="NCBI Taxonomy" id="412755"/>
    <lineage>
        <taxon>unclassified sequences</taxon>
        <taxon>metagenomes</taxon>
        <taxon>ecological metagenomes</taxon>
    </lineage>
</organism>
<sequence>MKKIKIYLNTKKDKRRIVKAELLETRATTVLVRLPDGNVIVRKKNRDVVKED</sequence>
<dbReference type="EMBL" id="LAZR01029061">
    <property type="protein sequence ID" value="KKL60696.1"/>
    <property type="molecule type" value="Genomic_DNA"/>
</dbReference>
<reference evidence="1" key="1">
    <citation type="journal article" date="2015" name="Nature">
        <title>Complex archaea that bridge the gap between prokaryotes and eukaryotes.</title>
        <authorList>
            <person name="Spang A."/>
            <person name="Saw J.H."/>
            <person name="Jorgensen S.L."/>
            <person name="Zaremba-Niedzwiedzka K."/>
            <person name="Martijn J."/>
            <person name="Lind A.E."/>
            <person name="van Eijk R."/>
            <person name="Schleper C."/>
            <person name="Guy L."/>
            <person name="Ettema T.J."/>
        </authorList>
    </citation>
    <scope>NUCLEOTIDE SEQUENCE</scope>
</reference>
<comment type="caution">
    <text evidence="1">The sequence shown here is derived from an EMBL/GenBank/DDBJ whole genome shotgun (WGS) entry which is preliminary data.</text>
</comment>
<gene>
    <name evidence="1" type="ORF">LCGC14_2202720</name>
</gene>
<protein>
    <submittedName>
        <fullName evidence="1">Uncharacterized protein</fullName>
    </submittedName>
</protein>
<name>A0A0F9E3J3_9ZZZZ</name>
<evidence type="ECO:0000313" key="1">
    <source>
        <dbReference type="EMBL" id="KKL60696.1"/>
    </source>
</evidence>
<dbReference type="AlphaFoldDB" id="A0A0F9E3J3"/>
<accession>A0A0F9E3J3</accession>